<evidence type="ECO:0000256" key="3">
    <source>
        <dbReference type="ARBA" id="ARBA00023027"/>
    </source>
</evidence>
<dbReference type="GO" id="GO:0050661">
    <property type="term" value="F:NADP binding"/>
    <property type="evidence" value="ECO:0007669"/>
    <property type="project" value="InterPro"/>
</dbReference>
<dbReference type="InterPro" id="IPR008927">
    <property type="entry name" value="6-PGluconate_DH-like_C_sf"/>
</dbReference>
<dbReference type="SUPFAM" id="SSF51735">
    <property type="entry name" value="NAD(P)-binding Rossmann-fold domains"/>
    <property type="match status" value="1"/>
</dbReference>
<dbReference type="EMBL" id="CYPS01000057">
    <property type="protein sequence ID" value="CUH44748.1"/>
    <property type="molecule type" value="Genomic_DNA"/>
</dbReference>
<dbReference type="Pfam" id="PF14833">
    <property type="entry name" value="NAD_binding_11"/>
    <property type="match status" value="1"/>
</dbReference>
<dbReference type="SUPFAM" id="SSF48179">
    <property type="entry name" value="6-phosphogluconate dehydrogenase C-terminal domain-like"/>
    <property type="match status" value="1"/>
</dbReference>
<dbReference type="Gene3D" id="1.10.1040.10">
    <property type="entry name" value="N-(1-d-carboxylethyl)-l-norvaline Dehydrogenase, domain 2"/>
    <property type="match status" value="1"/>
</dbReference>
<dbReference type="InterPro" id="IPR006115">
    <property type="entry name" value="6PGDH_NADP-bd"/>
</dbReference>
<dbReference type="GO" id="GO:0051287">
    <property type="term" value="F:NAD binding"/>
    <property type="evidence" value="ECO:0007669"/>
    <property type="project" value="InterPro"/>
</dbReference>
<organism evidence="7 8">
    <name type="scientific">Ruegeria atlantica</name>
    <dbReference type="NCBI Taxonomy" id="81569"/>
    <lineage>
        <taxon>Bacteria</taxon>
        <taxon>Pseudomonadati</taxon>
        <taxon>Pseudomonadota</taxon>
        <taxon>Alphaproteobacteria</taxon>
        <taxon>Rhodobacterales</taxon>
        <taxon>Roseobacteraceae</taxon>
        <taxon>Ruegeria</taxon>
    </lineage>
</organism>
<keyword evidence="8" id="KW-1185">Reference proteome</keyword>
<accession>A0A0N7LPB4</accession>
<evidence type="ECO:0000256" key="2">
    <source>
        <dbReference type="ARBA" id="ARBA00023002"/>
    </source>
</evidence>
<keyword evidence="2 7" id="KW-0560">Oxidoreductase</keyword>
<dbReference type="Gene3D" id="3.40.50.720">
    <property type="entry name" value="NAD(P)-binding Rossmann-like Domain"/>
    <property type="match status" value="1"/>
</dbReference>
<sequence>MSKPSIGFIGLGLMGGAMVNRLLDQGYSVAVLGNRDRTYLDAAIDRGAREMKNAQELAQASDIVMLCMGTSEQVEGRMRGADGVIAGLKPGAVVIDFGTSLPGSTRALAEEVAAAGGSYLDAPLGRTPAHALEGKLNIMTSGNKAAFDKAEPTLKDLGENVFYLGPVGSGHTIKLINNFFGMTVANAMAEAFAMADITGVDREQVYDVMAAGPLHSGMMDFVKAYGVENDPNQLAFAIKNAAKDLGYYDRMAREAGVTSLMSQGALSALNDARDHGQADDMVSQMVDYYVKRFNT</sequence>
<protein>
    <submittedName>
        <fullName evidence="7">2-hydroxy-3-oxopropionate reductase</fullName>
        <ecNumber evidence="7">1.1.1.60</ecNumber>
    </submittedName>
</protein>
<dbReference type="AlphaFoldDB" id="A0A0N7LPB4"/>
<evidence type="ECO:0000259" key="5">
    <source>
        <dbReference type="Pfam" id="PF03446"/>
    </source>
</evidence>
<dbReference type="PROSITE" id="PS00895">
    <property type="entry name" value="3_HYDROXYISOBUT_DH"/>
    <property type="match status" value="1"/>
</dbReference>
<dbReference type="Pfam" id="PF03446">
    <property type="entry name" value="NAD_binding_2"/>
    <property type="match status" value="1"/>
</dbReference>
<dbReference type="GO" id="GO:0016054">
    <property type="term" value="P:organic acid catabolic process"/>
    <property type="evidence" value="ECO:0007669"/>
    <property type="project" value="UniProtKB-ARBA"/>
</dbReference>
<proteinExistence type="inferred from homology"/>
<name>A0A0N7LPB4_9RHOB</name>
<evidence type="ECO:0000256" key="1">
    <source>
        <dbReference type="ARBA" id="ARBA00009080"/>
    </source>
</evidence>
<dbReference type="PANTHER" id="PTHR43060:SF15">
    <property type="entry name" value="3-HYDROXYISOBUTYRATE DEHYDROGENASE-LIKE 1, MITOCHONDRIAL-RELATED"/>
    <property type="match status" value="1"/>
</dbReference>
<dbReference type="Proteomes" id="UP000050786">
    <property type="component" value="Unassembled WGS sequence"/>
</dbReference>
<dbReference type="PIRSF" id="PIRSF000103">
    <property type="entry name" value="HIBADH"/>
    <property type="match status" value="1"/>
</dbReference>
<evidence type="ECO:0000313" key="8">
    <source>
        <dbReference type="Proteomes" id="UP000050786"/>
    </source>
</evidence>
<dbReference type="InterPro" id="IPR013328">
    <property type="entry name" value="6PGD_dom2"/>
</dbReference>
<feature type="active site" evidence="4">
    <location>
        <position position="174"/>
    </location>
</feature>
<dbReference type="PANTHER" id="PTHR43060">
    <property type="entry name" value="3-HYDROXYISOBUTYRATE DEHYDROGENASE-LIKE 1, MITOCHONDRIAL-RELATED"/>
    <property type="match status" value="1"/>
</dbReference>
<dbReference type="EC" id="1.1.1.60" evidence="7"/>
<feature type="domain" description="3-hydroxyisobutyrate dehydrogenase-like NAD-binding" evidence="6">
    <location>
        <begin position="168"/>
        <end position="288"/>
    </location>
</feature>
<comment type="similarity">
    <text evidence="1">Belongs to the HIBADH-related family.</text>
</comment>
<dbReference type="InterPro" id="IPR002204">
    <property type="entry name" value="3-OH-isobutyrate_DH-rel_CS"/>
</dbReference>
<evidence type="ECO:0000259" key="6">
    <source>
        <dbReference type="Pfam" id="PF14833"/>
    </source>
</evidence>
<evidence type="ECO:0000313" key="7">
    <source>
        <dbReference type="EMBL" id="CUH44748.1"/>
    </source>
</evidence>
<gene>
    <name evidence="7" type="primary">garR_5</name>
    <name evidence="7" type="ORF">RUM4293_03654</name>
</gene>
<reference evidence="8" key="1">
    <citation type="submission" date="2015-09" db="EMBL/GenBank/DDBJ databases">
        <authorList>
            <person name="Rodrigo-Torres L."/>
            <person name="Arahal D.R."/>
        </authorList>
    </citation>
    <scope>NUCLEOTIDE SEQUENCE [LARGE SCALE GENOMIC DNA]</scope>
    <source>
        <strain evidence="8">CECT 4293</strain>
    </source>
</reference>
<dbReference type="InterPro" id="IPR029154">
    <property type="entry name" value="HIBADH-like_NADP-bd"/>
</dbReference>
<dbReference type="InterPro" id="IPR036291">
    <property type="entry name" value="NAD(P)-bd_dom_sf"/>
</dbReference>
<feature type="domain" description="6-phosphogluconate dehydrogenase NADP-binding" evidence="5">
    <location>
        <begin position="5"/>
        <end position="165"/>
    </location>
</feature>
<evidence type="ECO:0000256" key="4">
    <source>
        <dbReference type="PIRSR" id="PIRSR000103-1"/>
    </source>
</evidence>
<dbReference type="GO" id="GO:0008679">
    <property type="term" value="F:2-hydroxy-3-oxopropionate reductase activity"/>
    <property type="evidence" value="ECO:0007669"/>
    <property type="project" value="UniProtKB-EC"/>
</dbReference>
<dbReference type="InterPro" id="IPR015815">
    <property type="entry name" value="HIBADH-related"/>
</dbReference>
<keyword evidence="3" id="KW-0520">NAD</keyword>